<evidence type="ECO:0000313" key="1">
    <source>
        <dbReference type="EMBL" id="KKT72758.1"/>
    </source>
</evidence>
<protein>
    <submittedName>
        <fullName evidence="1">Uncharacterized protein</fullName>
    </submittedName>
</protein>
<organism evidence="1 2">
    <name type="scientific">Candidatus Collierbacteria bacterium GW2011_GWB1_44_6</name>
    <dbReference type="NCBI Taxonomy" id="1618384"/>
    <lineage>
        <taxon>Bacteria</taxon>
        <taxon>Candidatus Collieribacteriota</taxon>
    </lineage>
</organism>
<sequence>MTRELKTIQLSNCEVEIITSLTWGEKERLQGVFLKGAKVGADGLNGYDMSILYEAKLKLMELAIVSIKCGEEVSKFSNEWVENLSAEDGDKLYEELEKLNKKKQ</sequence>
<dbReference type="STRING" id="1618384.UW68_C0026G0007"/>
<dbReference type="Proteomes" id="UP000034835">
    <property type="component" value="Unassembled WGS sequence"/>
</dbReference>
<dbReference type="AlphaFoldDB" id="A0A0G1JN09"/>
<reference evidence="1 2" key="1">
    <citation type="journal article" date="2015" name="Nature">
        <title>rRNA introns, odd ribosomes, and small enigmatic genomes across a large radiation of phyla.</title>
        <authorList>
            <person name="Brown C.T."/>
            <person name="Hug L.A."/>
            <person name="Thomas B.C."/>
            <person name="Sharon I."/>
            <person name="Castelle C.J."/>
            <person name="Singh A."/>
            <person name="Wilkins M.J."/>
            <person name="Williams K.H."/>
            <person name="Banfield J.F."/>
        </authorList>
    </citation>
    <scope>NUCLEOTIDE SEQUENCE [LARGE SCALE GENOMIC DNA]</scope>
</reference>
<proteinExistence type="predicted"/>
<gene>
    <name evidence="1" type="ORF">UW68_C0026G0007</name>
</gene>
<evidence type="ECO:0000313" key="2">
    <source>
        <dbReference type="Proteomes" id="UP000034835"/>
    </source>
</evidence>
<name>A0A0G1JN09_9BACT</name>
<dbReference type="EMBL" id="LCJG01000026">
    <property type="protein sequence ID" value="KKT72758.1"/>
    <property type="molecule type" value="Genomic_DNA"/>
</dbReference>
<accession>A0A0G1JN09</accession>
<comment type="caution">
    <text evidence="1">The sequence shown here is derived from an EMBL/GenBank/DDBJ whole genome shotgun (WGS) entry which is preliminary data.</text>
</comment>